<keyword evidence="4 8" id="KW-1133">Transmembrane helix</keyword>
<evidence type="ECO:0000256" key="1">
    <source>
        <dbReference type="ARBA" id="ARBA00004123"/>
    </source>
</evidence>
<feature type="region of interest" description="Disordered" evidence="7">
    <location>
        <begin position="556"/>
        <end position="576"/>
    </location>
</feature>
<sequence>MIVYNEGGVATIPGLKNLLGAIGIMCFCWGTTITFDGGKQLEGKKAMAVLICGCIFSTTGHAQDLRDRSGDAIMGRKTIPLLLSPLWARWSLAVLIAVWTAGLIALWQPPLIVSVAFIVLGLRTLGGYLASYEEKDDYVSYIYYSSRPPKTRDRGPKSNEDTQTDFSALDVLRNTAAPATSIDACTGDGFALNNQMRISGCGILLVGGEAYRWRPWLREQGVQGTTAENDAGKSAMTGKLLNAKGQWEVPEEAWGVLELVYPKPDLLIIGTGPNTMPIAPTVRKYLNGLGIRLDIQDTRNAAAQRMGLNRVFRALTAVFAPLLSLAIRTFQKLVDSSMKRGPGTRLEAGDKEAVLDTTPLLKQDDSSAHRVHTNLEVLTIPRPPALPDIHNPTLPLVRNIGSNLSVIQSFRSSSLSLNSSSARMHFGGSEDSMHNTDPSNTNRLSLIAILSPVHKDLQKLRTLTPESLPPYSSRLRTKSHAQILKYKLLPIGRAIVAHLDLVPQQDQGALELQLCRFIATEYWPLPVNDSAHLRIQEMYRNALFKHDQCNKINALPDHRLSTPAPEHLSAKDPLLT</sequence>
<dbReference type="GO" id="GO:0005743">
    <property type="term" value="C:mitochondrial inner membrane"/>
    <property type="evidence" value="ECO:0007669"/>
    <property type="project" value="TreeGrafter"/>
</dbReference>
<evidence type="ECO:0000256" key="5">
    <source>
        <dbReference type="ARBA" id="ARBA00023136"/>
    </source>
</evidence>
<dbReference type="GO" id="GO:0005634">
    <property type="term" value="C:nucleus"/>
    <property type="evidence" value="ECO:0007669"/>
    <property type="project" value="UniProtKB-SubCell"/>
</dbReference>
<dbReference type="VEuPathDB" id="FungiDB:yc1106_03658"/>
<evidence type="ECO:0000256" key="7">
    <source>
        <dbReference type="SAM" id="MobiDB-lite"/>
    </source>
</evidence>
<evidence type="ECO:0000313" key="10">
    <source>
        <dbReference type="EMBL" id="USP76384.1"/>
    </source>
</evidence>
<dbReference type="AlphaFoldDB" id="A0A9Q8Z7M7"/>
<evidence type="ECO:0000259" key="9">
    <source>
        <dbReference type="Pfam" id="PF13907"/>
    </source>
</evidence>
<dbReference type="InterPro" id="IPR000537">
    <property type="entry name" value="UbiA_prenyltransferase"/>
</dbReference>
<evidence type="ECO:0000256" key="8">
    <source>
        <dbReference type="SAM" id="Phobius"/>
    </source>
</evidence>
<dbReference type="Proteomes" id="UP001056012">
    <property type="component" value="Chromosome 2"/>
</dbReference>
<dbReference type="Pfam" id="PF01040">
    <property type="entry name" value="UbiA"/>
    <property type="match status" value="1"/>
</dbReference>
<reference evidence="10" key="1">
    <citation type="submission" date="2021-12" db="EMBL/GenBank/DDBJ databases">
        <title>Curvularia clavata genome.</title>
        <authorList>
            <person name="Cao Y."/>
        </authorList>
    </citation>
    <scope>NUCLEOTIDE SEQUENCE</scope>
    <source>
        <strain evidence="10">Yc1106</strain>
    </source>
</reference>
<keyword evidence="3 8" id="KW-0812">Transmembrane</keyword>
<name>A0A9Q8Z7M7_CURCL</name>
<dbReference type="PANTHER" id="PTHR21192">
    <property type="entry name" value="NUCLEAR PROTEIN E3-3"/>
    <property type="match status" value="1"/>
</dbReference>
<evidence type="ECO:0000313" key="11">
    <source>
        <dbReference type="Proteomes" id="UP001056012"/>
    </source>
</evidence>
<dbReference type="OrthoDB" id="20681at2759"/>
<dbReference type="InterPro" id="IPR036748">
    <property type="entry name" value="MTH938-like_sf"/>
</dbReference>
<evidence type="ECO:0000256" key="2">
    <source>
        <dbReference type="ARBA" id="ARBA00004141"/>
    </source>
</evidence>
<dbReference type="GO" id="GO:0016765">
    <property type="term" value="F:transferase activity, transferring alkyl or aryl (other than methyl) groups"/>
    <property type="evidence" value="ECO:0007669"/>
    <property type="project" value="InterPro"/>
</dbReference>
<dbReference type="Gene3D" id="3.40.1230.10">
    <property type="entry name" value="MTH938-like"/>
    <property type="match status" value="1"/>
</dbReference>
<dbReference type="PANTHER" id="PTHR21192:SF2">
    <property type="entry name" value="NADH DEHYDROGENASE [UBIQUINONE] 1 ALPHA SUBCOMPLEX ASSEMBLY FACTOR 3"/>
    <property type="match status" value="1"/>
</dbReference>
<keyword evidence="5 8" id="KW-0472">Membrane</keyword>
<feature type="transmembrane region" description="Helical" evidence="8">
    <location>
        <begin position="86"/>
        <end position="105"/>
    </location>
</feature>
<evidence type="ECO:0000256" key="3">
    <source>
        <dbReference type="ARBA" id="ARBA00022692"/>
    </source>
</evidence>
<protein>
    <recommendedName>
        <fullName evidence="9">Chromodomain-helicase-DNA-binding protein 1-like C-terminal domain-containing protein</fullName>
    </recommendedName>
</protein>
<proteinExistence type="predicted"/>
<evidence type="ECO:0000256" key="4">
    <source>
        <dbReference type="ARBA" id="ARBA00022989"/>
    </source>
</evidence>
<accession>A0A9Q8Z7M7</accession>
<dbReference type="GO" id="GO:0032981">
    <property type="term" value="P:mitochondrial respiratory chain complex I assembly"/>
    <property type="evidence" value="ECO:0007669"/>
    <property type="project" value="TreeGrafter"/>
</dbReference>
<dbReference type="SUPFAM" id="SSF64076">
    <property type="entry name" value="MTH938-like"/>
    <property type="match status" value="1"/>
</dbReference>
<feature type="transmembrane region" description="Helical" evidence="8">
    <location>
        <begin position="18"/>
        <end position="35"/>
    </location>
</feature>
<dbReference type="Pfam" id="PF04430">
    <property type="entry name" value="DUF498"/>
    <property type="match status" value="1"/>
</dbReference>
<dbReference type="InterPro" id="IPR007523">
    <property type="entry name" value="NDUFAF3/AAMDC"/>
</dbReference>
<dbReference type="InterPro" id="IPR025260">
    <property type="entry name" value="CHD1-like_C"/>
</dbReference>
<dbReference type="Pfam" id="PF13907">
    <property type="entry name" value="CHD1-like_C"/>
    <property type="match status" value="1"/>
</dbReference>
<evidence type="ECO:0000256" key="6">
    <source>
        <dbReference type="ARBA" id="ARBA00023242"/>
    </source>
</evidence>
<keyword evidence="11" id="KW-1185">Reference proteome</keyword>
<gene>
    <name evidence="10" type="ORF">yc1106_03658</name>
</gene>
<dbReference type="EMBL" id="CP089275">
    <property type="protein sequence ID" value="USP76384.1"/>
    <property type="molecule type" value="Genomic_DNA"/>
</dbReference>
<comment type="subcellular location">
    <subcellularLocation>
        <location evidence="2">Membrane</location>
        <topology evidence="2">Multi-pass membrane protein</topology>
    </subcellularLocation>
    <subcellularLocation>
        <location evidence="1">Nucleus</location>
    </subcellularLocation>
</comment>
<keyword evidence="6" id="KW-0539">Nucleus</keyword>
<feature type="domain" description="Chromodomain-helicase-DNA-binding protein 1-like C-terminal" evidence="9">
    <location>
        <begin position="446"/>
        <end position="540"/>
    </location>
</feature>
<organism evidence="10 11">
    <name type="scientific">Curvularia clavata</name>
    <dbReference type="NCBI Taxonomy" id="95742"/>
    <lineage>
        <taxon>Eukaryota</taxon>
        <taxon>Fungi</taxon>
        <taxon>Dikarya</taxon>
        <taxon>Ascomycota</taxon>
        <taxon>Pezizomycotina</taxon>
        <taxon>Dothideomycetes</taxon>
        <taxon>Pleosporomycetidae</taxon>
        <taxon>Pleosporales</taxon>
        <taxon>Pleosporineae</taxon>
        <taxon>Pleosporaceae</taxon>
        <taxon>Curvularia</taxon>
    </lineage>
</organism>